<sequence>MERYFSSSSPGFEFARNTLIVSLLGMAPLLVLYVFLTPGFAAHLATGGPALSRFMRQIITNGLPVVFAVNYIGFFVFAIIVERPNRPHLRQLMFAIDLPLRITVFVFIHAIIYVLSADWFGSFGGSKSTALGVVAPTLARSALFENISGVYLYAVLLASLPIYAAIFEKTFHRRSFIGRIPISLARWLLALIACSTFALILTGLATLIMWYQD</sequence>
<protein>
    <submittedName>
        <fullName evidence="2">Uncharacterized protein</fullName>
    </submittedName>
</protein>
<evidence type="ECO:0000256" key="1">
    <source>
        <dbReference type="SAM" id="Phobius"/>
    </source>
</evidence>
<evidence type="ECO:0000313" key="3">
    <source>
        <dbReference type="Proteomes" id="UP000478892"/>
    </source>
</evidence>
<keyword evidence="3" id="KW-1185">Reference proteome</keyword>
<reference evidence="2 3" key="1">
    <citation type="submission" date="2019-12" db="EMBL/GenBank/DDBJ databases">
        <authorList>
            <person name="Zhang Y.-J."/>
        </authorList>
    </citation>
    <scope>NUCLEOTIDE SEQUENCE [LARGE SCALE GENOMIC DNA]</scope>
    <source>
        <strain evidence="2 3">CY05</strain>
    </source>
</reference>
<comment type="caution">
    <text evidence="2">The sequence shown here is derived from an EMBL/GenBank/DDBJ whole genome shotgun (WGS) entry which is preliminary data.</text>
</comment>
<feature type="transmembrane region" description="Helical" evidence="1">
    <location>
        <begin position="20"/>
        <end position="46"/>
    </location>
</feature>
<feature type="transmembrane region" description="Helical" evidence="1">
    <location>
        <begin position="92"/>
        <end position="115"/>
    </location>
</feature>
<dbReference type="RefSeq" id="WP_157023894.1">
    <property type="nucleotide sequence ID" value="NZ_WQLV01000012.1"/>
</dbReference>
<feature type="transmembrane region" description="Helical" evidence="1">
    <location>
        <begin position="58"/>
        <end position="80"/>
    </location>
</feature>
<keyword evidence="1" id="KW-0812">Transmembrane</keyword>
<evidence type="ECO:0000313" key="2">
    <source>
        <dbReference type="EMBL" id="MVO17612.1"/>
    </source>
</evidence>
<feature type="transmembrane region" description="Helical" evidence="1">
    <location>
        <begin position="150"/>
        <end position="167"/>
    </location>
</feature>
<dbReference type="EMBL" id="WQLV01000012">
    <property type="protein sequence ID" value="MVO17612.1"/>
    <property type="molecule type" value="Genomic_DNA"/>
</dbReference>
<accession>A0A6L6WPV7</accession>
<dbReference type="AlphaFoldDB" id="A0A6L6WPV7"/>
<keyword evidence="1" id="KW-1133">Transmembrane helix</keyword>
<name>A0A6L6WPV7_9RHOB</name>
<keyword evidence="1" id="KW-0472">Membrane</keyword>
<proteinExistence type="predicted"/>
<dbReference type="Proteomes" id="UP000478892">
    <property type="component" value="Unassembled WGS sequence"/>
</dbReference>
<organism evidence="2 3">
    <name type="scientific">Parasedimentitalea huanghaiensis</name>
    <dbReference type="NCBI Taxonomy" id="2682100"/>
    <lineage>
        <taxon>Bacteria</taxon>
        <taxon>Pseudomonadati</taxon>
        <taxon>Pseudomonadota</taxon>
        <taxon>Alphaproteobacteria</taxon>
        <taxon>Rhodobacterales</taxon>
        <taxon>Paracoccaceae</taxon>
        <taxon>Parasedimentitalea</taxon>
    </lineage>
</organism>
<feature type="transmembrane region" description="Helical" evidence="1">
    <location>
        <begin position="187"/>
        <end position="211"/>
    </location>
</feature>
<gene>
    <name evidence="2" type="ORF">GO984_17495</name>
</gene>